<dbReference type="GO" id="GO:0005634">
    <property type="term" value="C:nucleus"/>
    <property type="evidence" value="ECO:0007669"/>
    <property type="project" value="UniProtKB-SubCell"/>
</dbReference>
<sequence length="514" mass="56803">MANRGKYTAKDLKTKMEILSEVERGVLSKTDIAKKYDIKKSTLSTYLRNKESISAAFRKDVMEPSRKRLRTSAHPEVESAVMAWIKEVRSRNIPLSGPIIAAKAAVFASQMGISEFGASEGWLSRFKARHGLTFRNVCGESAEVDKETCEQWVTSELKELLADYALSDVFNADETALYFKLLPNKTVTYKGDTCAGGKRSKERITVMMCANATGTERCRLLVIGKAEKPRCFKGIKTLPVDYTANKKSWMTREIFTDWLRKLDRKFAAQNRKVLMFVDNCTAHCDVSGLTAIRLAFLPKNTTSVLQPMDLGVIQNLKTLYRRHLLERLLLCLDSGKSYDIDLLGAVHMLASSWNTVKPETIKNCFRKCGFGDAPEACSAEVAEASSDDDSVVLNRGYAALSEGVAFEAYVDVDNGVETSGPLSDEDIITAACAPQGSRVANTAESDEESDEGDNPAPPPSACEVASALDLAARYFSADENSDPALELLGKLQSMLVESRHKKRKQTHITNYFSV</sequence>
<organism evidence="8">
    <name type="scientific">Amblyomma sculptum</name>
    <name type="common">Tick</name>
    <dbReference type="NCBI Taxonomy" id="1581419"/>
    <lineage>
        <taxon>Eukaryota</taxon>
        <taxon>Metazoa</taxon>
        <taxon>Ecdysozoa</taxon>
        <taxon>Arthropoda</taxon>
        <taxon>Chelicerata</taxon>
        <taxon>Arachnida</taxon>
        <taxon>Acari</taxon>
        <taxon>Parasitiformes</taxon>
        <taxon>Ixodida</taxon>
        <taxon>Ixodoidea</taxon>
        <taxon>Ixodidae</taxon>
        <taxon>Amblyomminae</taxon>
        <taxon>Amblyomma</taxon>
    </lineage>
</organism>
<feature type="DNA-binding region" description="H-T-H motif" evidence="4">
    <location>
        <begin position="29"/>
        <end position="49"/>
    </location>
</feature>
<dbReference type="PANTHER" id="PTHR19303:SF73">
    <property type="entry name" value="PROTEIN PDC2"/>
    <property type="match status" value="1"/>
</dbReference>
<dbReference type="Gene3D" id="1.10.10.60">
    <property type="entry name" value="Homeodomain-like"/>
    <property type="match status" value="2"/>
</dbReference>
<evidence type="ECO:0000313" key="8">
    <source>
        <dbReference type="EMBL" id="JAU01632.1"/>
    </source>
</evidence>
<dbReference type="Pfam" id="PF03184">
    <property type="entry name" value="DDE_1"/>
    <property type="match status" value="1"/>
</dbReference>
<dbReference type="Pfam" id="PF04218">
    <property type="entry name" value="CENP-B_N"/>
    <property type="match status" value="1"/>
</dbReference>
<dbReference type="InterPro" id="IPR007889">
    <property type="entry name" value="HTH_Psq"/>
</dbReference>
<dbReference type="Pfam" id="PF03221">
    <property type="entry name" value="HTH_Tnp_Tc5"/>
    <property type="match status" value="1"/>
</dbReference>
<reference evidence="8" key="1">
    <citation type="submission" date="2016-09" db="EMBL/GenBank/DDBJ databases">
        <authorList>
            <person name="Capua I."/>
            <person name="De Benedictis P."/>
            <person name="Joannis T."/>
            <person name="Lombin L.H."/>
            <person name="Cattoli G."/>
        </authorList>
    </citation>
    <scope>NUCLEOTIDE SEQUENCE</scope>
</reference>
<evidence type="ECO:0000256" key="2">
    <source>
        <dbReference type="ARBA" id="ARBA00023125"/>
    </source>
</evidence>
<dbReference type="InterPro" id="IPR009057">
    <property type="entry name" value="Homeodomain-like_sf"/>
</dbReference>
<protein>
    <submittedName>
        <fullName evidence="8">Putative tigger transposable element</fullName>
    </submittedName>
</protein>
<keyword evidence="3 4" id="KW-0539">Nucleus</keyword>
<name>A0A1E1XRR1_AMBSC</name>
<feature type="compositionally biased region" description="Acidic residues" evidence="5">
    <location>
        <begin position="444"/>
        <end position="453"/>
    </location>
</feature>
<dbReference type="EMBL" id="GFAA01001803">
    <property type="protein sequence ID" value="JAU01632.1"/>
    <property type="molecule type" value="mRNA"/>
</dbReference>
<dbReference type="SMART" id="SM00674">
    <property type="entry name" value="CENPB"/>
    <property type="match status" value="1"/>
</dbReference>
<evidence type="ECO:0000256" key="1">
    <source>
        <dbReference type="ARBA" id="ARBA00004123"/>
    </source>
</evidence>
<feature type="region of interest" description="Disordered" evidence="5">
    <location>
        <begin position="436"/>
        <end position="460"/>
    </location>
</feature>
<dbReference type="PROSITE" id="PS51253">
    <property type="entry name" value="HTH_CENPB"/>
    <property type="match status" value="1"/>
</dbReference>
<dbReference type="SUPFAM" id="SSF46689">
    <property type="entry name" value="Homeodomain-like"/>
    <property type="match status" value="2"/>
</dbReference>
<accession>A0A1E1XRR1</accession>
<evidence type="ECO:0000256" key="3">
    <source>
        <dbReference type="ARBA" id="ARBA00023242"/>
    </source>
</evidence>
<dbReference type="InterPro" id="IPR050863">
    <property type="entry name" value="CenT-Element_Derived"/>
</dbReference>
<keyword evidence="2 4" id="KW-0238">DNA-binding</keyword>
<dbReference type="PROSITE" id="PS50960">
    <property type="entry name" value="HTH_PSQ"/>
    <property type="match status" value="1"/>
</dbReference>
<evidence type="ECO:0000256" key="4">
    <source>
        <dbReference type="PROSITE-ProRule" id="PRU00320"/>
    </source>
</evidence>
<dbReference type="AlphaFoldDB" id="A0A1E1XRR1"/>
<reference evidence="8" key="2">
    <citation type="journal article" date="2017" name="Front. Cell. Infect. Microbiol.">
        <title>Analysis of the Salivary Gland Transcriptome of Unfed and Partially Fed Amblyomma sculptum Ticks and Descriptive Proteome of the Saliva.</title>
        <authorList>
            <person name="Esteves E."/>
            <person name="Maruyama S.R."/>
            <person name="Kawahara R."/>
            <person name="Fujita A."/>
            <person name="Martins L.A."/>
            <person name="Righi A.A."/>
            <person name="Costa F.B."/>
            <person name="Palmisano G."/>
            <person name="Labruna M.B."/>
            <person name="Sa-Nunes A."/>
            <person name="Ribeiro J.M.C."/>
            <person name="Fogaca A.C."/>
        </authorList>
    </citation>
    <scope>NUCLEOTIDE SEQUENCE</scope>
</reference>
<dbReference type="InterPro" id="IPR006600">
    <property type="entry name" value="HTH_CenpB_DNA-bd_dom"/>
</dbReference>
<evidence type="ECO:0000259" key="6">
    <source>
        <dbReference type="PROSITE" id="PS50960"/>
    </source>
</evidence>
<evidence type="ECO:0000256" key="5">
    <source>
        <dbReference type="SAM" id="MobiDB-lite"/>
    </source>
</evidence>
<proteinExistence type="evidence at transcript level"/>
<feature type="domain" description="HTH CENPB-type" evidence="7">
    <location>
        <begin position="65"/>
        <end position="136"/>
    </location>
</feature>
<evidence type="ECO:0000259" key="7">
    <source>
        <dbReference type="PROSITE" id="PS51253"/>
    </source>
</evidence>
<dbReference type="InterPro" id="IPR004875">
    <property type="entry name" value="DDE_SF_endonuclease_dom"/>
</dbReference>
<dbReference type="PANTHER" id="PTHR19303">
    <property type="entry name" value="TRANSPOSON"/>
    <property type="match status" value="1"/>
</dbReference>
<comment type="subcellular location">
    <subcellularLocation>
        <location evidence="1 4">Nucleus</location>
    </subcellularLocation>
</comment>
<dbReference type="GO" id="GO:0003677">
    <property type="term" value="F:DNA binding"/>
    <property type="evidence" value="ECO:0007669"/>
    <property type="project" value="UniProtKB-UniRule"/>
</dbReference>
<feature type="domain" description="HTH psq-type" evidence="6">
    <location>
        <begin position="1"/>
        <end position="53"/>
    </location>
</feature>